<proteinExistence type="predicted"/>
<accession>A0ABW3IWB3</accession>
<dbReference type="Pfam" id="PF00534">
    <property type="entry name" value="Glycos_transf_1"/>
    <property type="match status" value="1"/>
</dbReference>
<organism evidence="2 3">
    <name type="scientific">Tropicimonas aquimaris</name>
    <dbReference type="NCBI Taxonomy" id="914152"/>
    <lineage>
        <taxon>Bacteria</taxon>
        <taxon>Pseudomonadati</taxon>
        <taxon>Pseudomonadota</taxon>
        <taxon>Alphaproteobacteria</taxon>
        <taxon>Rhodobacterales</taxon>
        <taxon>Roseobacteraceae</taxon>
        <taxon>Tropicimonas</taxon>
    </lineage>
</organism>
<keyword evidence="2" id="KW-0328">Glycosyltransferase</keyword>
<evidence type="ECO:0000259" key="1">
    <source>
        <dbReference type="Pfam" id="PF00534"/>
    </source>
</evidence>
<dbReference type="Gene3D" id="3.40.50.2000">
    <property type="entry name" value="Glycogen Phosphorylase B"/>
    <property type="match status" value="2"/>
</dbReference>
<comment type="caution">
    <text evidence="2">The sequence shown here is derived from an EMBL/GenBank/DDBJ whole genome shotgun (WGS) entry which is preliminary data.</text>
</comment>
<evidence type="ECO:0000313" key="3">
    <source>
        <dbReference type="Proteomes" id="UP001597108"/>
    </source>
</evidence>
<dbReference type="RefSeq" id="WP_386077532.1">
    <property type="nucleotide sequence ID" value="NZ_JBHTJT010000050.1"/>
</dbReference>
<evidence type="ECO:0000313" key="2">
    <source>
        <dbReference type="EMBL" id="MFD0982094.1"/>
    </source>
</evidence>
<sequence>MKILYYNWVDYLDDQKRGGGVSQYQRNLLSHLDQLSDVECLFLSSGLAHDLRNRTPRWSRARNGPAKDRHRRFEIVNSGCMSPSHHSFDHPAQVSDPATVAAFADFVSAHGPFDVIHFNNLEGIPAEVLALRTSLPGTRFVFSLHNYYPFCPQVNFWHRETAHCDDFNGGANCVDCLPFKPDPRMMRLANSANFTLQKGGIGPGTKLYDHGARPAMRAGIKAIRKLASARRRAATAEAASAPQPAARDASQRAEAFRARRARFVSLINENCDAVLCVSDRVRQIAQAHGITPGLLHTSYIGSDHAALFTRTAPKETLLRPDGTAKMAYLGYMRRDKGFYFLLKALETLDDGLAARLHLVFAAAGRDPEALATFDRLRARFASLTWHDGYQHDEMDEILSDTDFGIVPVLWEDNLPQVAIEMHSRHIPLLTADRGGAQELGRHAGLVFRSEDVESLHGRLAEILAGKIDLQTYWAGAMTPVSLDAHIQELLGHYADAARPVHSASG</sequence>
<keyword evidence="2" id="KW-0808">Transferase</keyword>
<keyword evidence="3" id="KW-1185">Reference proteome</keyword>
<dbReference type="EMBL" id="JBHTJT010000050">
    <property type="protein sequence ID" value="MFD0982094.1"/>
    <property type="molecule type" value="Genomic_DNA"/>
</dbReference>
<dbReference type="Proteomes" id="UP001597108">
    <property type="component" value="Unassembled WGS sequence"/>
</dbReference>
<gene>
    <name evidence="2" type="ORF">ACFQ2S_20875</name>
</gene>
<dbReference type="EC" id="2.4.-.-" evidence="2"/>
<reference evidence="3" key="1">
    <citation type="journal article" date="2019" name="Int. J. Syst. Evol. Microbiol.">
        <title>The Global Catalogue of Microorganisms (GCM) 10K type strain sequencing project: providing services to taxonomists for standard genome sequencing and annotation.</title>
        <authorList>
            <consortium name="The Broad Institute Genomics Platform"/>
            <consortium name="The Broad Institute Genome Sequencing Center for Infectious Disease"/>
            <person name="Wu L."/>
            <person name="Ma J."/>
        </authorList>
    </citation>
    <scope>NUCLEOTIDE SEQUENCE [LARGE SCALE GENOMIC DNA]</scope>
    <source>
        <strain evidence="3">CCUG 60524</strain>
    </source>
</reference>
<name>A0ABW3IWB3_9RHOB</name>
<protein>
    <submittedName>
        <fullName evidence="2">Glycosyltransferase</fullName>
        <ecNumber evidence="2">2.4.-.-</ecNumber>
    </submittedName>
</protein>
<dbReference type="InterPro" id="IPR001296">
    <property type="entry name" value="Glyco_trans_1"/>
</dbReference>
<feature type="domain" description="Glycosyl transferase family 1" evidence="1">
    <location>
        <begin position="315"/>
        <end position="469"/>
    </location>
</feature>
<dbReference type="GO" id="GO:0016757">
    <property type="term" value="F:glycosyltransferase activity"/>
    <property type="evidence" value="ECO:0007669"/>
    <property type="project" value="UniProtKB-KW"/>
</dbReference>
<dbReference type="SUPFAM" id="SSF53756">
    <property type="entry name" value="UDP-Glycosyltransferase/glycogen phosphorylase"/>
    <property type="match status" value="1"/>
</dbReference>